<dbReference type="Gramene" id="A04p07360.2_BraZ1">
    <property type="protein sequence ID" value="A04p07360.2_BraZ1.CDS"/>
    <property type="gene ID" value="A04g07360.2_BraZ1"/>
</dbReference>
<organism evidence="2">
    <name type="scientific">Brassica campestris</name>
    <name type="common">Field mustard</name>
    <dbReference type="NCBI Taxonomy" id="3711"/>
    <lineage>
        <taxon>Eukaryota</taxon>
        <taxon>Viridiplantae</taxon>
        <taxon>Streptophyta</taxon>
        <taxon>Embryophyta</taxon>
        <taxon>Tracheophyta</taxon>
        <taxon>Spermatophyta</taxon>
        <taxon>Magnoliopsida</taxon>
        <taxon>eudicotyledons</taxon>
        <taxon>Gunneridae</taxon>
        <taxon>Pentapetalae</taxon>
        <taxon>rosids</taxon>
        <taxon>malvids</taxon>
        <taxon>Brassicales</taxon>
        <taxon>Brassicaceae</taxon>
        <taxon>Brassiceae</taxon>
        <taxon>Brassica</taxon>
    </lineage>
</organism>
<sequence>MAYRNSKMDKGKWVADSVRQAKRPPVKIPAVDTSARIEEHKLTLIGRVTNPSVQKTIALDFDVDRGRIRVLVNGLKPLEMFLDISLAGEIKQVELEY</sequence>
<dbReference type="EMBL" id="LS974620">
    <property type="protein sequence ID" value="CAG7905835.1"/>
    <property type="molecule type" value="Genomic_DNA"/>
</dbReference>
<proteinExistence type="predicted"/>
<gene>
    <name evidence="2" type="ORF">BRAA04T16370Z</name>
    <name evidence="1" type="ORF">BRAPAZ1V2_A04P07360.2</name>
</gene>
<dbReference type="Proteomes" id="UP000694005">
    <property type="component" value="Chromosome A04"/>
</dbReference>
<name>A0A3P6CE08_BRACM</name>
<dbReference type="AlphaFoldDB" id="A0A3P6CE08"/>
<evidence type="ECO:0000313" key="2">
    <source>
        <dbReference type="EMBL" id="VDD11254.1"/>
    </source>
</evidence>
<protein>
    <submittedName>
        <fullName evidence="1">Uncharacterized protein</fullName>
    </submittedName>
</protein>
<dbReference type="EMBL" id="LR031576">
    <property type="protein sequence ID" value="VDD11254.1"/>
    <property type="molecule type" value="Genomic_DNA"/>
</dbReference>
<accession>A0A3P6CE08</accession>
<reference evidence="2" key="1">
    <citation type="submission" date="2018-11" db="EMBL/GenBank/DDBJ databases">
        <authorList>
            <consortium name="Genoscope - CEA"/>
            <person name="William W."/>
        </authorList>
    </citation>
    <scope>NUCLEOTIDE SEQUENCE</scope>
</reference>
<evidence type="ECO:0000313" key="1">
    <source>
        <dbReference type="EMBL" id="CAG7905835.1"/>
    </source>
</evidence>